<feature type="compositionally biased region" description="Polar residues" evidence="1">
    <location>
        <begin position="1"/>
        <end position="13"/>
    </location>
</feature>
<feature type="compositionally biased region" description="Basic residues" evidence="1">
    <location>
        <begin position="101"/>
        <end position="110"/>
    </location>
</feature>
<comment type="caution">
    <text evidence="3">The sequence shown here is derived from an EMBL/GenBank/DDBJ whole genome shotgun (WGS) entry which is preliminary data.</text>
</comment>
<protein>
    <submittedName>
        <fullName evidence="3">UV-damaged DNA-binding protein rad7</fullName>
    </submittedName>
</protein>
<dbReference type="InterPro" id="IPR032675">
    <property type="entry name" value="LRR_dom_sf"/>
</dbReference>
<dbReference type="PANTHER" id="PTHR13318">
    <property type="entry name" value="PARTNER OF PAIRED, ISOFORM B-RELATED"/>
    <property type="match status" value="1"/>
</dbReference>
<dbReference type="GO" id="GO:0003677">
    <property type="term" value="F:DNA binding"/>
    <property type="evidence" value="ECO:0007669"/>
    <property type="project" value="UniProtKB-KW"/>
</dbReference>
<reference evidence="3 4" key="1">
    <citation type="submission" date="2024-05" db="EMBL/GenBank/DDBJ databases">
        <title>A draft genome resource for the thread blight pathogen Marasmius tenuissimus strain MS-2.</title>
        <authorList>
            <person name="Yulfo-Soto G.E."/>
            <person name="Baruah I.K."/>
            <person name="Amoako-Attah I."/>
            <person name="Bukari Y."/>
            <person name="Meinhardt L.W."/>
            <person name="Bailey B.A."/>
            <person name="Cohen S.P."/>
        </authorList>
    </citation>
    <scope>NUCLEOTIDE SEQUENCE [LARGE SCALE GENOMIC DNA]</scope>
    <source>
        <strain evidence="3 4">MS-2</strain>
    </source>
</reference>
<dbReference type="Proteomes" id="UP001437256">
    <property type="component" value="Unassembled WGS sequence"/>
</dbReference>
<keyword evidence="4" id="KW-1185">Reference proteome</keyword>
<evidence type="ECO:0000313" key="3">
    <source>
        <dbReference type="EMBL" id="KAL0070717.1"/>
    </source>
</evidence>
<evidence type="ECO:0000313" key="4">
    <source>
        <dbReference type="Proteomes" id="UP001437256"/>
    </source>
</evidence>
<sequence>MSQNNVRGPTSALTEFLRSSGITPSTVARRAATQNQPVAGPSTNDGEPPTAEEDDGNNRRRRGRRARAEMNGYASDELDEPESPPKKAKAASGSKENTKGKNAKGKKQKGKKGEDDYQDEDEDAYTALSKSLWSNAGPSKPPVGSFEKCVKCEKQFTVTKYTIGASDGTGFLCHPCAKSSGVDPFKKPPAPRKRKQPADKRKVVYFEEKRFPSLVSVCIDIISDFIDDIEAFGDIGAMNMEAISKAIARNRRLTPVNAHLFYGAEHSILTFYDATKLTPPSMVTLAQLNPNLTSLRLDFCGQMSDDVIHSWKTTLPNVTSLELLGPFLVRAPAWISFFQTHKPLHSFLITQSPRFNLDCLKALVESSTDTLVRLGLREVGQMCDEFLPSIGECGKLTYLDISEPSNSCTDSAVNQLLKQVGPTLSHLNLSNHILLTDTVLEGVKENAKSLTELGLSSLPRLTDEGVANFFASWSKSPLFHVDISRNPDLLSNALRSLLKHSGSHLQFLNINGLKDVEADALEEIAKYANDLKSLDLGWCRAVDDFVLKSILEECKTLKEVKIWGCNKAEGKWVLSGTRTAARVFGMESHTVI</sequence>
<accession>A0ABR3ABI6</accession>
<dbReference type="Pfam" id="PF23550">
    <property type="entry name" value="zf_Tbcl_Rhp7"/>
    <property type="match status" value="1"/>
</dbReference>
<proteinExistence type="predicted"/>
<name>A0ABR3ABI6_9AGAR</name>
<dbReference type="InterPro" id="IPR006553">
    <property type="entry name" value="Leu-rich_rpt_Cys-con_subtyp"/>
</dbReference>
<dbReference type="SUPFAM" id="SSF52047">
    <property type="entry name" value="RNI-like"/>
    <property type="match status" value="1"/>
</dbReference>
<dbReference type="EMBL" id="JBBXMP010000005">
    <property type="protein sequence ID" value="KAL0070717.1"/>
    <property type="molecule type" value="Genomic_DNA"/>
</dbReference>
<dbReference type="PANTHER" id="PTHR13318:SF190">
    <property type="entry name" value="PARTNER OF PAIRED, ISOFORM B"/>
    <property type="match status" value="1"/>
</dbReference>
<evidence type="ECO:0000259" key="2">
    <source>
        <dbReference type="Pfam" id="PF23550"/>
    </source>
</evidence>
<dbReference type="Gene3D" id="3.80.10.10">
    <property type="entry name" value="Ribonuclease Inhibitor"/>
    <property type="match status" value="1"/>
</dbReference>
<dbReference type="SMART" id="SM00367">
    <property type="entry name" value="LRR_CC"/>
    <property type="match status" value="5"/>
</dbReference>
<evidence type="ECO:0000256" key="1">
    <source>
        <dbReference type="SAM" id="MobiDB-lite"/>
    </source>
</evidence>
<keyword evidence="3" id="KW-0238">DNA-binding</keyword>
<organism evidence="3 4">
    <name type="scientific">Marasmius tenuissimus</name>
    <dbReference type="NCBI Taxonomy" id="585030"/>
    <lineage>
        <taxon>Eukaryota</taxon>
        <taxon>Fungi</taxon>
        <taxon>Dikarya</taxon>
        <taxon>Basidiomycota</taxon>
        <taxon>Agaricomycotina</taxon>
        <taxon>Agaricomycetes</taxon>
        <taxon>Agaricomycetidae</taxon>
        <taxon>Agaricales</taxon>
        <taxon>Marasmiineae</taxon>
        <taxon>Marasmiaceae</taxon>
        <taxon>Marasmius</taxon>
    </lineage>
</organism>
<feature type="region of interest" description="Disordered" evidence="1">
    <location>
        <begin position="1"/>
        <end position="122"/>
    </location>
</feature>
<gene>
    <name evidence="3" type="primary">RAD7</name>
    <name evidence="3" type="ORF">AAF712_001938</name>
</gene>
<dbReference type="InterPro" id="IPR056451">
    <property type="entry name" value="Znf_Tbcl_Rhp7"/>
</dbReference>
<feature type="compositionally biased region" description="Polar residues" evidence="1">
    <location>
        <begin position="20"/>
        <end position="45"/>
    </location>
</feature>
<feature type="domain" description="DNA repair protein rhp7 treble clef" evidence="2">
    <location>
        <begin position="143"/>
        <end position="181"/>
    </location>
</feature>